<dbReference type="Gene3D" id="1.10.10.10">
    <property type="entry name" value="Winged helix-like DNA-binding domain superfamily/Winged helix DNA-binding domain"/>
    <property type="match status" value="1"/>
</dbReference>
<dbReference type="PANTHER" id="PTHR44688">
    <property type="entry name" value="DNA-BINDING TRANSCRIPTIONAL ACTIVATOR DEVR_DOSR"/>
    <property type="match status" value="1"/>
</dbReference>
<keyword evidence="5" id="KW-0472">Membrane</keyword>
<feature type="transmembrane region" description="Helical" evidence="5">
    <location>
        <begin position="129"/>
        <end position="153"/>
    </location>
</feature>
<dbReference type="InterPro" id="IPR000792">
    <property type="entry name" value="Tscrpt_reg_LuxR_C"/>
</dbReference>
<evidence type="ECO:0000313" key="8">
    <source>
        <dbReference type="Proteomes" id="UP000236488"/>
    </source>
</evidence>
<keyword evidence="3" id="KW-0804">Transcription</keyword>
<keyword evidence="8" id="KW-1185">Reference proteome</keyword>
<evidence type="ECO:0000259" key="6">
    <source>
        <dbReference type="PROSITE" id="PS50043"/>
    </source>
</evidence>
<dbReference type="SUPFAM" id="SSF46894">
    <property type="entry name" value="C-terminal effector domain of the bipartite response regulators"/>
    <property type="match status" value="1"/>
</dbReference>
<dbReference type="AlphaFoldDB" id="A0A2K2U8L6"/>
<feature type="region of interest" description="Disordered" evidence="4">
    <location>
        <begin position="438"/>
        <end position="462"/>
    </location>
</feature>
<dbReference type="EMBL" id="PPEL01000001">
    <property type="protein sequence ID" value="PNV66665.1"/>
    <property type="molecule type" value="Genomic_DNA"/>
</dbReference>
<name>A0A2K2U8L6_9ACTN</name>
<feature type="transmembrane region" description="Helical" evidence="5">
    <location>
        <begin position="397"/>
        <end position="419"/>
    </location>
</feature>
<feature type="transmembrane region" description="Helical" evidence="5">
    <location>
        <begin position="93"/>
        <end position="117"/>
    </location>
</feature>
<comment type="caution">
    <text evidence="7">The sequence shown here is derived from an EMBL/GenBank/DDBJ whole genome shotgun (WGS) entry which is preliminary data.</text>
</comment>
<proteinExistence type="predicted"/>
<dbReference type="GO" id="GO:0006355">
    <property type="term" value="P:regulation of DNA-templated transcription"/>
    <property type="evidence" value="ECO:0007669"/>
    <property type="project" value="InterPro"/>
</dbReference>
<dbReference type="Proteomes" id="UP000236488">
    <property type="component" value="Unassembled WGS sequence"/>
</dbReference>
<feature type="transmembrane region" description="Helical" evidence="5">
    <location>
        <begin position="367"/>
        <end position="391"/>
    </location>
</feature>
<dbReference type="InterPro" id="IPR036388">
    <property type="entry name" value="WH-like_DNA-bd_sf"/>
</dbReference>
<dbReference type="SMART" id="SM00421">
    <property type="entry name" value="HTH_LUXR"/>
    <property type="match status" value="1"/>
</dbReference>
<keyword evidence="2" id="KW-0238">DNA-binding</keyword>
<dbReference type="PRINTS" id="PR00038">
    <property type="entry name" value="HTHLUXR"/>
</dbReference>
<keyword evidence="5" id="KW-1133">Transmembrane helix</keyword>
<accession>A0A2K2U8L6</accession>
<feature type="transmembrane region" description="Helical" evidence="5">
    <location>
        <begin position="160"/>
        <end position="179"/>
    </location>
</feature>
<keyword evidence="1" id="KW-0805">Transcription regulation</keyword>
<evidence type="ECO:0000313" key="7">
    <source>
        <dbReference type="EMBL" id="PNV66665.1"/>
    </source>
</evidence>
<dbReference type="CDD" id="cd06170">
    <property type="entry name" value="LuxR_C_like"/>
    <property type="match status" value="1"/>
</dbReference>
<evidence type="ECO:0000256" key="5">
    <source>
        <dbReference type="SAM" id="Phobius"/>
    </source>
</evidence>
<dbReference type="PANTHER" id="PTHR44688:SF16">
    <property type="entry name" value="DNA-BINDING TRANSCRIPTIONAL ACTIVATOR DEVR_DOSR"/>
    <property type="match status" value="1"/>
</dbReference>
<gene>
    <name evidence="7" type="ORF">C2L80_00630</name>
</gene>
<evidence type="ECO:0000256" key="1">
    <source>
        <dbReference type="ARBA" id="ARBA00023015"/>
    </source>
</evidence>
<dbReference type="GO" id="GO:0003677">
    <property type="term" value="F:DNA binding"/>
    <property type="evidence" value="ECO:0007669"/>
    <property type="project" value="UniProtKB-KW"/>
</dbReference>
<reference evidence="7 8" key="1">
    <citation type="journal article" date="2018" name="Int. J. Syst. Evol. Microbiol.">
        <title>Rubneribacter badeniensis gen. nov., sp. nov. and Enteroscipio rubneri gen. nov., sp. nov., new members of the Eggerthellaceae isolated from human faeces.</title>
        <authorList>
            <person name="Danylec N."/>
            <person name="Gobl A."/>
            <person name="Stoll D.A."/>
            <person name="Hetzer B."/>
            <person name="Kulling S.E."/>
            <person name="Huch M."/>
        </authorList>
    </citation>
    <scope>NUCLEOTIDE SEQUENCE [LARGE SCALE GENOMIC DNA]</scope>
    <source>
        <strain evidence="7 8">ResAG-85</strain>
    </source>
</reference>
<feature type="transmembrane region" description="Helical" evidence="5">
    <location>
        <begin position="191"/>
        <end position="212"/>
    </location>
</feature>
<feature type="domain" description="HTH luxR-type" evidence="6">
    <location>
        <begin position="478"/>
        <end position="543"/>
    </location>
</feature>
<sequence>MLYCDRCARGARRRGRALMADEAARRGQRVAFSCSAVGLSCMFGGIWLGDREVLEASGLESPVLSMRICSLLMYVVLFAVACRIVRRRVDVRLFLGACSALGLALFAAGALVVLAVMPQLPADCVDRRLAGLAGLSLTKFVGAPVSVWLACAFALLDRTAVMRACALGMLGAFALYSTLSQAGVAQLLGTVGTVGAAGLLLVCSVALCMTGTELSPRTASRRVPPGALGAAFAAPGVVKRPLSKVLTPGYAVAIVLSAMMLGFLRNGLEVGASAVGDPHADPASLVALVALLAVALLWKGLRTEHVFYGALLFATAGILLQPVLSVAAPGASGVLCGLGTALFEVVMWSLVVWVARNSTDAFVAAAAARLVAVVGHLAGTAVVMGVGLILGSSLQDTLHASGLVVVLVYVLLLVAQLGFSPQLQVPFLSPPVADADACGASGPASQDAEGGQGEFADASRSESEADIDRRYWVEPCDAVADMYRLTAREREVLELMARGRDMPYMGETLCISRNTLKMHIRHMYTKLDAHSRQDVISIVEEARQLS</sequence>
<evidence type="ECO:0000256" key="3">
    <source>
        <dbReference type="ARBA" id="ARBA00023163"/>
    </source>
</evidence>
<feature type="transmembrane region" description="Helical" evidence="5">
    <location>
        <begin position="30"/>
        <end position="49"/>
    </location>
</feature>
<protein>
    <recommendedName>
        <fullName evidence="6">HTH luxR-type domain-containing protein</fullName>
    </recommendedName>
</protein>
<dbReference type="Pfam" id="PF00196">
    <property type="entry name" value="GerE"/>
    <property type="match status" value="1"/>
</dbReference>
<feature type="transmembrane region" description="Helical" evidence="5">
    <location>
        <begin position="249"/>
        <end position="268"/>
    </location>
</feature>
<evidence type="ECO:0000256" key="2">
    <source>
        <dbReference type="ARBA" id="ARBA00023125"/>
    </source>
</evidence>
<feature type="transmembrane region" description="Helical" evidence="5">
    <location>
        <begin position="61"/>
        <end position="81"/>
    </location>
</feature>
<feature type="transmembrane region" description="Helical" evidence="5">
    <location>
        <begin position="330"/>
        <end position="355"/>
    </location>
</feature>
<evidence type="ECO:0000256" key="4">
    <source>
        <dbReference type="SAM" id="MobiDB-lite"/>
    </source>
</evidence>
<organism evidence="7 8">
    <name type="scientific">Rubneribacter badeniensis</name>
    <dbReference type="NCBI Taxonomy" id="2070688"/>
    <lineage>
        <taxon>Bacteria</taxon>
        <taxon>Bacillati</taxon>
        <taxon>Actinomycetota</taxon>
        <taxon>Coriobacteriia</taxon>
        <taxon>Eggerthellales</taxon>
        <taxon>Eggerthellaceae</taxon>
        <taxon>Rubneribacter</taxon>
    </lineage>
</organism>
<feature type="transmembrane region" description="Helical" evidence="5">
    <location>
        <begin position="305"/>
        <end position="324"/>
    </location>
</feature>
<feature type="transmembrane region" description="Helical" evidence="5">
    <location>
        <begin position="280"/>
        <end position="298"/>
    </location>
</feature>
<keyword evidence="5" id="KW-0812">Transmembrane</keyword>
<dbReference type="PROSITE" id="PS50043">
    <property type="entry name" value="HTH_LUXR_2"/>
    <property type="match status" value="1"/>
</dbReference>
<dbReference type="InterPro" id="IPR016032">
    <property type="entry name" value="Sig_transdc_resp-reg_C-effctor"/>
</dbReference>